<reference evidence="1 2" key="1">
    <citation type="journal article" date="2015" name="Genome Announc.">
        <title>Expanding the biotechnology potential of lactobacilli through comparative genomics of 213 strains and associated genera.</title>
        <authorList>
            <person name="Sun Z."/>
            <person name="Harris H.M."/>
            <person name="McCann A."/>
            <person name="Guo C."/>
            <person name="Argimon S."/>
            <person name="Zhang W."/>
            <person name="Yang X."/>
            <person name="Jeffery I.B."/>
            <person name="Cooney J.C."/>
            <person name="Kagawa T.F."/>
            <person name="Liu W."/>
            <person name="Song Y."/>
            <person name="Salvetti E."/>
            <person name="Wrobel A."/>
            <person name="Rasinkangas P."/>
            <person name="Parkhill J."/>
            <person name="Rea M.C."/>
            <person name="O'Sullivan O."/>
            <person name="Ritari J."/>
            <person name="Douillard F.P."/>
            <person name="Paul Ross R."/>
            <person name="Yang R."/>
            <person name="Briner A.E."/>
            <person name="Felis G.E."/>
            <person name="de Vos W.M."/>
            <person name="Barrangou R."/>
            <person name="Klaenhammer T.R."/>
            <person name="Caufield P.W."/>
            <person name="Cui Y."/>
            <person name="Zhang H."/>
            <person name="O'Toole P.W."/>
        </authorList>
    </citation>
    <scope>NUCLEOTIDE SEQUENCE [LARGE SCALE GENOMIC DNA]</scope>
    <source>
        <strain evidence="1 2">DSM 18390</strain>
    </source>
</reference>
<organism evidence="1 2">
    <name type="scientific">Lentilactobacillus parafarraginis DSM 18390 = JCM 14109</name>
    <dbReference type="NCBI Taxonomy" id="1423786"/>
    <lineage>
        <taxon>Bacteria</taxon>
        <taxon>Bacillati</taxon>
        <taxon>Bacillota</taxon>
        <taxon>Bacilli</taxon>
        <taxon>Lactobacillales</taxon>
        <taxon>Lactobacillaceae</taxon>
        <taxon>Lentilactobacillus</taxon>
    </lineage>
</organism>
<sequence>MVSTASILFSDQYRLGNDKFWVFKRSGWSSVIDLIFPGSRFINDLGFIFW</sequence>
<dbReference type="PATRIC" id="fig|1423786.4.peg.2201"/>
<evidence type="ECO:0000313" key="1">
    <source>
        <dbReference type="EMBL" id="KRM45202.1"/>
    </source>
</evidence>
<name>A0A0R1YSU2_9LACO</name>
<protein>
    <submittedName>
        <fullName evidence="1">Uncharacterized protein</fullName>
    </submittedName>
</protein>
<comment type="caution">
    <text evidence="1">The sequence shown here is derived from an EMBL/GenBank/DDBJ whole genome shotgun (WGS) entry which is preliminary data.</text>
</comment>
<dbReference type="AlphaFoldDB" id="A0A0R1YSU2"/>
<proteinExistence type="predicted"/>
<gene>
    <name evidence="1" type="ORF">FD47_GL002096</name>
</gene>
<dbReference type="Proteomes" id="UP000051010">
    <property type="component" value="Unassembled WGS sequence"/>
</dbReference>
<dbReference type="EMBL" id="AZFZ01000005">
    <property type="protein sequence ID" value="KRM45202.1"/>
    <property type="molecule type" value="Genomic_DNA"/>
</dbReference>
<evidence type="ECO:0000313" key="2">
    <source>
        <dbReference type="Proteomes" id="UP000051010"/>
    </source>
</evidence>
<accession>A0A0R1YSU2</accession>